<proteinExistence type="predicted"/>
<feature type="coiled-coil region" evidence="1">
    <location>
        <begin position="475"/>
        <end position="502"/>
    </location>
</feature>
<reference evidence="3" key="1">
    <citation type="submission" date="2013-12" db="EMBL/GenBank/DDBJ databases">
        <title>The Genome Sequence of Aphanomyces invadans NJM9701.</title>
        <authorList>
            <consortium name="The Broad Institute Genomics Platform"/>
            <person name="Russ C."/>
            <person name="Tyler B."/>
            <person name="van West P."/>
            <person name="Dieguez-Uribeondo J."/>
            <person name="Young S.K."/>
            <person name="Zeng Q."/>
            <person name="Gargeya S."/>
            <person name="Fitzgerald M."/>
            <person name="Abouelleil A."/>
            <person name="Alvarado L."/>
            <person name="Chapman S.B."/>
            <person name="Gainer-Dewar J."/>
            <person name="Goldberg J."/>
            <person name="Griggs A."/>
            <person name="Gujja S."/>
            <person name="Hansen M."/>
            <person name="Howarth C."/>
            <person name="Imamovic A."/>
            <person name="Ireland A."/>
            <person name="Larimer J."/>
            <person name="McCowan C."/>
            <person name="Murphy C."/>
            <person name="Pearson M."/>
            <person name="Poon T.W."/>
            <person name="Priest M."/>
            <person name="Roberts A."/>
            <person name="Saif S."/>
            <person name="Shea T."/>
            <person name="Sykes S."/>
            <person name="Wortman J."/>
            <person name="Nusbaum C."/>
            <person name="Birren B."/>
        </authorList>
    </citation>
    <scope>NUCLEOTIDE SEQUENCE [LARGE SCALE GENOMIC DNA]</scope>
    <source>
        <strain evidence="3">NJM9701</strain>
    </source>
</reference>
<feature type="region of interest" description="Disordered" evidence="2">
    <location>
        <begin position="131"/>
        <end position="173"/>
    </location>
</feature>
<dbReference type="eggNOG" id="ENOG502RQ6C">
    <property type="taxonomic scope" value="Eukaryota"/>
</dbReference>
<dbReference type="GeneID" id="20080087"/>
<name>A0A024UL96_9STRA</name>
<feature type="compositionally biased region" description="Basic and acidic residues" evidence="2">
    <location>
        <begin position="323"/>
        <end position="349"/>
    </location>
</feature>
<feature type="coiled-coil region" evidence="1">
    <location>
        <begin position="218"/>
        <end position="298"/>
    </location>
</feature>
<dbReference type="PANTHER" id="PTHR38019">
    <property type="entry name" value="KDA ANTIGEN P200, PUTATIVE-RELATED"/>
    <property type="match status" value="1"/>
</dbReference>
<gene>
    <name evidence="3" type="ORF">H310_03037</name>
</gene>
<dbReference type="VEuPathDB" id="FungiDB:H310_03037"/>
<dbReference type="AlphaFoldDB" id="A0A024UL96"/>
<evidence type="ECO:0000256" key="2">
    <source>
        <dbReference type="SAM" id="MobiDB-lite"/>
    </source>
</evidence>
<feature type="compositionally biased region" description="Basic residues" evidence="2">
    <location>
        <begin position="33"/>
        <end position="43"/>
    </location>
</feature>
<organism evidence="3">
    <name type="scientific">Aphanomyces invadans</name>
    <dbReference type="NCBI Taxonomy" id="157072"/>
    <lineage>
        <taxon>Eukaryota</taxon>
        <taxon>Sar</taxon>
        <taxon>Stramenopiles</taxon>
        <taxon>Oomycota</taxon>
        <taxon>Saprolegniomycetes</taxon>
        <taxon>Saprolegniales</taxon>
        <taxon>Verrucalvaceae</taxon>
        <taxon>Aphanomyces</taxon>
    </lineage>
</organism>
<feature type="region of interest" description="Disordered" evidence="2">
    <location>
        <begin position="323"/>
        <end position="354"/>
    </location>
</feature>
<dbReference type="PANTHER" id="PTHR38019:SF1">
    <property type="entry name" value="N-ACETYLTRANSFERASE DOMAIN-CONTAINING PROTEIN"/>
    <property type="match status" value="1"/>
</dbReference>
<dbReference type="EMBL" id="KI913955">
    <property type="protein sequence ID" value="ETW06925.1"/>
    <property type="molecule type" value="Genomic_DNA"/>
</dbReference>
<dbReference type="OrthoDB" id="200110at2759"/>
<feature type="region of interest" description="Disordered" evidence="2">
    <location>
        <begin position="1"/>
        <end position="47"/>
    </location>
</feature>
<feature type="compositionally biased region" description="Low complexity" evidence="2">
    <location>
        <begin position="553"/>
        <end position="562"/>
    </location>
</feature>
<sequence>MTSEAAYAQESPCSHASVVEPSTTTDTAQLSPSKKKKKKRGKLRPQTVEEVFSTLSTLKANGINPPPEKIVLTPRSAEACLRTGVNPETLKIRDLDSFGDNGVSPAVQKMRHEAYSMRRHDQMKLVRAEKKKILADEDAAETGNSFRPPHRSPSNSPKKADSPDKDKASSMIEVEQRRLEKVQFRQQREIEQMLEFEMKMNRLAEEAADKQIRDKAMHDAMEAEKQQRMKELAELKRIKEIQKKAQEDAAEERRRQLAAQMFQRDKELADQKARQERLRKIEMKMREEERKKKAEEHRLKTEAIVAKQQAEIQARLDELTLAEETRNRMMEEQREQRTLEMEERREMVSKRISKNLKQARRVELERKREIRQKQRQSELLRAQMKEEQDRQRELAHQEMELMERKRQMVLEEARREEERKKLMLLEKQREVEENVQSVQEAHNRELQLRREQRLIHKQLKLSNVDRMKRIQEYKRLETLRKIREAEERTESLLQQKVDLVRQRKEASVRSKIQRDAIVETMETVKITKKWKKASKKIDQVLGAKPKKSKRPVSSDGGSSLSRESGHSDPLPTLQHRAKTPQEKSSFRPASPPPAKTAFKHIKDEVKVAVEPSPFRSPYDEVPTLIQKKATLKHSKHTTSSVF</sequence>
<evidence type="ECO:0000313" key="3">
    <source>
        <dbReference type="EMBL" id="ETW06925.1"/>
    </source>
</evidence>
<protein>
    <submittedName>
        <fullName evidence="3">Uncharacterized protein</fullName>
    </submittedName>
</protein>
<dbReference type="RefSeq" id="XP_008865000.1">
    <property type="nucleotide sequence ID" value="XM_008866778.1"/>
</dbReference>
<feature type="coiled-coil region" evidence="1">
    <location>
        <begin position="370"/>
        <end position="435"/>
    </location>
</feature>
<feature type="compositionally biased region" description="Polar residues" evidence="2">
    <location>
        <begin position="20"/>
        <end position="32"/>
    </location>
</feature>
<keyword evidence="1" id="KW-0175">Coiled coil</keyword>
<feature type="region of interest" description="Disordered" evidence="2">
    <location>
        <begin position="537"/>
        <end position="600"/>
    </location>
</feature>
<dbReference type="STRING" id="157072.A0A024UL96"/>
<accession>A0A024UL96</accession>
<feature type="compositionally biased region" description="Basic and acidic residues" evidence="2">
    <location>
        <begin position="158"/>
        <end position="173"/>
    </location>
</feature>
<evidence type="ECO:0000256" key="1">
    <source>
        <dbReference type="SAM" id="Coils"/>
    </source>
</evidence>